<evidence type="ECO:0000313" key="9">
    <source>
        <dbReference type="Proteomes" id="UP000284842"/>
    </source>
</evidence>
<dbReference type="OrthoDB" id="9983560at2759"/>
<keyword evidence="5" id="KW-0560">Oxidoreductase</keyword>
<dbReference type="InterPro" id="IPR006094">
    <property type="entry name" value="Oxid_FAD_bind_N"/>
</dbReference>
<dbReference type="STRING" id="181874.A0A409YMH7"/>
<dbReference type="InterPro" id="IPR016169">
    <property type="entry name" value="FAD-bd_PCMH_sub2"/>
</dbReference>
<dbReference type="Pfam" id="PF01565">
    <property type="entry name" value="FAD_binding_4"/>
    <property type="match status" value="1"/>
</dbReference>
<dbReference type="PROSITE" id="PS51387">
    <property type="entry name" value="FAD_PCMH"/>
    <property type="match status" value="1"/>
</dbReference>
<accession>A0A409YMH7</accession>
<evidence type="ECO:0000256" key="5">
    <source>
        <dbReference type="ARBA" id="ARBA00023002"/>
    </source>
</evidence>
<dbReference type="PANTHER" id="PTHR42973">
    <property type="entry name" value="BINDING OXIDOREDUCTASE, PUTATIVE (AFU_ORTHOLOGUE AFUA_1G17690)-RELATED"/>
    <property type="match status" value="1"/>
</dbReference>
<comment type="cofactor">
    <cofactor evidence="1">
        <name>FAD</name>
        <dbReference type="ChEBI" id="CHEBI:57692"/>
    </cofactor>
</comment>
<evidence type="ECO:0000256" key="4">
    <source>
        <dbReference type="ARBA" id="ARBA00022827"/>
    </source>
</evidence>
<keyword evidence="3" id="KW-0285">Flavoprotein</keyword>
<evidence type="ECO:0000259" key="7">
    <source>
        <dbReference type="PROSITE" id="PS51387"/>
    </source>
</evidence>
<sequence>MLGLSYLTLALALATTSIKASPVEPKTVCKCLPGQPCFPSPSTISAFESTLSQPLIHPRPMGSVCFPNDPTFNALECDAVKSKWHNGAFRTSVPEAAQFINWETMINSTAVDQCDPFGDVNDTCFQGRVPWGVVNVTSIADIQKTCDPFGDVNDTCFQGRVPWGVVNVTSIADIQKTVKFASQHNLKLIVKNTGHENLGRSFGQKSIMLWTHNMQEIKFSNSFVPKNAPSGTQGVTAVTIEPGVQWGTLYRAVAEKGQLVVGGIGAGGSVGAGGGWPMGGGHSVLSPFYGLGVDNIVEETVVLPNGEHVTANLYTNPDLFWALRGGGGPSFGILTS</sequence>
<evidence type="ECO:0000256" key="6">
    <source>
        <dbReference type="SAM" id="SignalP"/>
    </source>
</evidence>
<proteinExistence type="inferred from homology"/>
<dbReference type="InParanoid" id="A0A409YMH7"/>
<dbReference type="GO" id="GO:0071949">
    <property type="term" value="F:FAD binding"/>
    <property type="evidence" value="ECO:0007669"/>
    <property type="project" value="InterPro"/>
</dbReference>
<evidence type="ECO:0000256" key="2">
    <source>
        <dbReference type="ARBA" id="ARBA00005466"/>
    </source>
</evidence>
<organism evidence="8 9">
    <name type="scientific">Panaeolus cyanescens</name>
    <dbReference type="NCBI Taxonomy" id="181874"/>
    <lineage>
        <taxon>Eukaryota</taxon>
        <taxon>Fungi</taxon>
        <taxon>Dikarya</taxon>
        <taxon>Basidiomycota</taxon>
        <taxon>Agaricomycotina</taxon>
        <taxon>Agaricomycetes</taxon>
        <taxon>Agaricomycetidae</taxon>
        <taxon>Agaricales</taxon>
        <taxon>Agaricineae</taxon>
        <taxon>Galeropsidaceae</taxon>
        <taxon>Panaeolus</taxon>
    </lineage>
</organism>
<evidence type="ECO:0000313" key="8">
    <source>
        <dbReference type="EMBL" id="PPR04232.1"/>
    </source>
</evidence>
<dbReference type="Proteomes" id="UP000284842">
    <property type="component" value="Unassembled WGS sequence"/>
</dbReference>
<evidence type="ECO:0000256" key="3">
    <source>
        <dbReference type="ARBA" id="ARBA00022630"/>
    </source>
</evidence>
<comment type="caution">
    <text evidence="8">The sequence shown here is derived from an EMBL/GenBank/DDBJ whole genome shotgun (WGS) entry which is preliminary data.</text>
</comment>
<keyword evidence="6" id="KW-0732">Signal</keyword>
<gene>
    <name evidence="8" type="ORF">CVT24_013335</name>
</gene>
<keyword evidence="4" id="KW-0274">FAD</keyword>
<feature type="non-terminal residue" evidence="8">
    <location>
        <position position="336"/>
    </location>
</feature>
<dbReference type="InterPro" id="IPR050416">
    <property type="entry name" value="FAD-linked_Oxidoreductase"/>
</dbReference>
<feature type="domain" description="FAD-binding PCMH-type" evidence="7">
    <location>
        <begin position="158"/>
        <end position="336"/>
    </location>
</feature>
<dbReference type="AlphaFoldDB" id="A0A409YMH7"/>
<reference evidence="8 9" key="1">
    <citation type="journal article" date="2018" name="Evol. Lett.">
        <title>Horizontal gene cluster transfer increased hallucinogenic mushroom diversity.</title>
        <authorList>
            <person name="Reynolds H.T."/>
            <person name="Vijayakumar V."/>
            <person name="Gluck-Thaler E."/>
            <person name="Korotkin H.B."/>
            <person name="Matheny P.B."/>
            <person name="Slot J.C."/>
        </authorList>
    </citation>
    <scope>NUCLEOTIDE SEQUENCE [LARGE SCALE GENOMIC DNA]</scope>
    <source>
        <strain evidence="8 9">2629</strain>
    </source>
</reference>
<evidence type="ECO:0000256" key="1">
    <source>
        <dbReference type="ARBA" id="ARBA00001974"/>
    </source>
</evidence>
<keyword evidence="9" id="KW-1185">Reference proteome</keyword>
<dbReference type="SUPFAM" id="SSF56176">
    <property type="entry name" value="FAD-binding/transporter-associated domain-like"/>
    <property type="match status" value="1"/>
</dbReference>
<feature type="chain" id="PRO_5019259824" description="FAD-binding PCMH-type domain-containing protein" evidence="6">
    <location>
        <begin position="21"/>
        <end position="336"/>
    </location>
</feature>
<dbReference type="Gene3D" id="3.30.465.10">
    <property type="match status" value="1"/>
</dbReference>
<feature type="signal peptide" evidence="6">
    <location>
        <begin position="1"/>
        <end position="20"/>
    </location>
</feature>
<dbReference type="EMBL" id="NHTK01000975">
    <property type="protein sequence ID" value="PPR04232.1"/>
    <property type="molecule type" value="Genomic_DNA"/>
</dbReference>
<dbReference type="GO" id="GO:0016491">
    <property type="term" value="F:oxidoreductase activity"/>
    <property type="evidence" value="ECO:0007669"/>
    <property type="project" value="UniProtKB-KW"/>
</dbReference>
<name>A0A409YMH7_9AGAR</name>
<comment type="similarity">
    <text evidence="2">Belongs to the oxygen-dependent FAD-linked oxidoreductase family.</text>
</comment>
<dbReference type="InterPro" id="IPR036318">
    <property type="entry name" value="FAD-bd_PCMH-like_sf"/>
</dbReference>
<protein>
    <recommendedName>
        <fullName evidence="7">FAD-binding PCMH-type domain-containing protein</fullName>
    </recommendedName>
</protein>
<dbReference type="InterPro" id="IPR016166">
    <property type="entry name" value="FAD-bd_PCMH"/>
</dbReference>
<dbReference type="PANTHER" id="PTHR42973:SF39">
    <property type="entry name" value="FAD-BINDING PCMH-TYPE DOMAIN-CONTAINING PROTEIN"/>
    <property type="match status" value="1"/>
</dbReference>